<comment type="caution">
    <text evidence="2">The sequence shown here is derived from an EMBL/GenBank/DDBJ whole genome shotgun (WGS) entry which is preliminary data.</text>
</comment>
<organism evidence="2 3">
    <name type="scientific">Gulo gulo</name>
    <name type="common">Wolverine</name>
    <name type="synonym">Gluton</name>
    <dbReference type="NCBI Taxonomy" id="48420"/>
    <lineage>
        <taxon>Eukaryota</taxon>
        <taxon>Metazoa</taxon>
        <taxon>Chordata</taxon>
        <taxon>Craniata</taxon>
        <taxon>Vertebrata</taxon>
        <taxon>Euteleostomi</taxon>
        <taxon>Mammalia</taxon>
        <taxon>Eutheria</taxon>
        <taxon>Laurasiatheria</taxon>
        <taxon>Carnivora</taxon>
        <taxon>Caniformia</taxon>
        <taxon>Musteloidea</taxon>
        <taxon>Mustelidae</taxon>
        <taxon>Guloninae</taxon>
        <taxon>Gulo</taxon>
    </lineage>
</organism>
<feature type="transmembrane region" description="Helical" evidence="1">
    <location>
        <begin position="12"/>
        <end position="37"/>
    </location>
</feature>
<evidence type="ECO:0000256" key="1">
    <source>
        <dbReference type="SAM" id="Phobius"/>
    </source>
</evidence>
<keyword evidence="3" id="KW-1185">Reference proteome</keyword>
<name>A0A9X9LWK6_GULGU</name>
<proteinExistence type="predicted"/>
<evidence type="ECO:0000313" key="2">
    <source>
        <dbReference type="EMBL" id="VCW97888.1"/>
    </source>
</evidence>
<reference evidence="2 3" key="1">
    <citation type="submission" date="2018-10" db="EMBL/GenBank/DDBJ databases">
        <authorList>
            <person name="Ekblom R."/>
            <person name="Jareborg N."/>
        </authorList>
    </citation>
    <scope>NUCLEOTIDE SEQUENCE [LARGE SCALE GENOMIC DNA]</scope>
    <source>
        <tissue evidence="2">Muscle</tissue>
    </source>
</reference>
<dbReference type="Proteomes" id="UP000269945">
    <property type="component" value="Unassembled WGS sequence"/>
</dbReference>
<keyword evidence="1" id="KW-0812">Transmembrane</keyword>
<gene>
    <name evidence="2" type="ORF">BN2614_LOCUS3</name>
</gene>
<dbReference type="EMBL" id="CYRY02023495">
    <property type="protein sequence ID" value="VCW97888.1"/>
    <property type="molecule type" value="Genomic_DNA"/>
</dbReference>
<keyword evidence="1" id="KW-0472">Membrane</keyword>
<keyword evidence="1" id="KW-1133">Transmembrane helix</keyword>
<accession>A0A9X9LWK6</accession>
<evidence type="ECO:0000313" key="3">
    <source>
        <dbReference type="Proteomes" id="UP000269945"/>
    </source>
</evidence>
<protein>
    <submittedName>
        <fullName evidence="2">Uncharacterized protein</fullName>
    </submittedName>
</protein>
<dbReference type="AlphaFoldDB" id="A0A9X9LWK6"/>
<sequence>MRSGDSERGVSRLLASVSLSLPFLPPPPPLCVLMCLLRWSLRMKRLLHTGQAKRFSPV</sequence>